<comment type="catalytic activity">
    <reaction evidence="6 8">
        <text>dCMP + ATP = dCDP + ADP</text>
        <dbReference type="Rhea" id="RHEA:25094"/>
        <dbReference type="ChEBI" id="CHEBI:30616"/>
        <dbReference type="ChEBI" id="CHEBI:57566"/>
        <dbReference type="ChEBI" id="CHEBI:58593"/>
        <dbReference type="ChEBI" id="CHEBI:456216"/>
        <dbReference type="EC" id="2.7.4.25"/>
    </reaction>
</comment>
<evidence type="ECO:0000259" key="10">
    <source>
        <dbReference type="Pfam" id="PF02224"/>
    </source>
</evidence>
<comment type="caution">
    <text evidence="11">The sequence shown here is derived from an EMBL/GenBank/DDBJ whole genome shotgun (WGS) entry which is preliminary data.</text>
</comment>
<reference evidence="11 12" key="1">
    <citation type="submission" date="2018-10" db="EMBL/GenBank/DDBJ databases">
        <title>Genomic Encyclopedia of Type Strains, Phase IV (KMG-IV): sequencing the most valuable type-strain genomes for metagenomic binning, comparative biology and taxonomic classification.</title>
        <authorList>
            <person name="Goeker M."/>
        </authorList>
    </citation>
    <scope>NUCLEOTIDE SEQUENCE [LARGE SCALE GENOMIC DNA]</scope>
    <source>
        <strain evidence="11 12">DSM 4734</strain>
    </source>
</reference>
<evidence type="ECO:0000256" key="7">
    <source>
        <dbReference type="ARBA" id="ARBA00048478"/>
    </source>
</evidence>
<evidence type="ECO:0000256" key="3">
    <source>
        <dbReference type="ARBA" id="ARBA00022741"/>
    </source>
</evidence>
<dbReference type="InterPro" id="IPR011994">
    <property type="entry name" value="Cytidylate_kinase_dom"/>
</dbReference>
<dbReference type="CDD" id="cd02020">
    <property type="entry name" value="CMPK"/>
    <property type="match status" value="1"/>
</dbReference>
<feature type="region of interest" description="Disordered" evidence="9">
    <location>
        <begin position="158"/>
        <end position="182"/>
    </location>
</feature>
<feature type="binding site" evidence="8">
    <location>
        <begin position="7"/>
        <end position="15"/>
    </location>
    <ligand>
        <name>ATP</name>
        <dbReference type="ChEBI" id="CHEBI:30616"/>
    </ligand>
</feature>
<dbReference type="HAMAP" id="MF_00238">
    <property type="entry name" value="Cytidyl_kinase_type1"/>
    <property type="match status" value="1"/>
</dbReference>
<dbReference type="InterPro" id="IPR027417">
    <property type="entry name" value="P-loop_NTPase"/>
</dbReference>
<evidence type="ECO:0000256" key="8">
    <source>
        <dbReference type="HAMAP-Rule" id="MF_00238"/>
    </source>
</evidence>
<organism evidence="11 12">
    <name type="scientific">Maricaulis maris</name>
    <dbReference type="NCBI Taxonomy" id="74318"/>
    <lineage>
        <taxon>Bacteria</taxon>
        <taxon>Pseudomonadati</taxon>
        <taxon>Pseudomonadota</taxon>
        <taxon>Alphaproteobacteria</taxon>
        <taxon>Maricaulales</taxon>
        <taxon>Maricaulaceae</taxon>
        <taxon>Maricaulis</taxon>
    </lineage>
</organism>
<dbReference type="Proteomes" id="UP000273675">
    <property type="component" value="Unassembled WGS sequence"/>
</dbReference>
<dbReference type="RefSeq" id="WP_075191441.1">
    <property type="nucleotide sequence ID" value="NZ_RBIM01000005.1"/>
</dbReference>
<dbReference type="GO" id="GO:0005524">
    <property type="term" value="F:ATP binding"/>
    <property type="evidence" value="ECO:0007669"/>
    <property type="project" value="UniProtKB-UniRule"/>
</dbReference>
<dbReference type="AlphaFoldDB" id="A0A495D5E7"/>
<evidence type="ECO:0000256" key="9">
    <source>
        <dbReference type="SAM" id="MobiDB-lite"/>
    </source>
</evidence>
<comment type="catalytic activity">
    <reaction evidence="7 8">
        <text>CMP + ATP = CDP + ADP</text>
        <dbReference type="Rhea" id="RHEA:11600"/>
        <dbReference type="ChEBI" id="CHEBI:30616"/>
        <dbReference type="ChEBI" id="CHEBI:58069"/>
        <dbReference type="ChEBI" id="CHEBI:60377"/>
        <dbReference type="ChEBI" id="CHEBI:456216"/>
        <dbReference type="EC" id="2.7.4.25"/>
    </reaction>
</comment>
<dbReference type="EC" id="2.7.4.25" evidence="8"/>
<keyword evidence="5 8" id="KW-0067">ATP-binding</keyword>
<evidence type="ECO:0000256" key="4">
    <source>
        <dbReference type="ARBA" id="ARBA00022777"/>
    </source>
</evidence>
<protein>
    <recommendedName>
        <fullName evidence="8">Cytidylate kinase</fullName>
        <shortName evidence="8">CK</shortName>
        <ecNumber evidence="8">2.7.4.25</ecNumber>
    </recommendedName>
    <alternativeName>
        <fullName evidence="8">Cytidine monophosphate kinase</fullName>
        <shortName evidence="8">CMP kinase</shortName>
    </alternativeName>
</protein>
<dbReference type="GO" id="GO:0006220">
    <property type="term" value="P:pyrimidine nucleotide metabolic process"/>
    <property type="evidence" value="ECO:0007669"/>
    <property type="project" value="UniProtKB-UniRule"/>
</dbReference>
<dbReference type="GO" id="GO:0036430">
    <property type="term" value="F:CMP kinase activity"/>
    <property type="evidence" value="ECO:0007669"/>
    <property type="project" value="RHEA"/>
</dbReference>
<dbReference type="GO" id="GO:0036431">
    <property type="term" value="F:dCMP kinase activity"/>
    <property type="evidence" value="ECO:0007669"/>
    <property type="project" value="InterPro"/>
</dbReference>
<keyword evidence="4 8" id="KW-0418">Kinase</keyword>
<dbReference type="InterPro" id="IPR003136">
    <property type="entry name" value="Cytidylate_kin"/>
</dbReference>
<evidence type="ECO:0000256" key="6">
    <source>
        <dbReference type="ARBA" id="ARBA00047615"/>
    </source>
</evidence>
<dbReference type="GO" id="GO:0005737">
    <property type="term" value="C:cytoplasm"/>
    <property type="evidence" value="ECO:0007669"/>
    <property type="project" value="UniProtKB-SubCell"/>
</dbReference>
<keyword evidence="3 8" id="KW-0547">Nucleotide-binding</keyword>
<dbReference type="EMBL" id="RBIM01000005">
    <property type="protein sequence ID" value="RKQ96032.1"/>
    <property type="molecule type" value="Genomic_DNA"/>
</dbReference>
<dbReference type="Pfam" id="PF02224">
    <property type="entry name" value="Cytidylate_kin"/>
    <property type="match status" value="1"/>
</dbReference>
<evidence type="ECO:0000313" key="12">
    <source>
        <dbReference type="Proteomes" id="UP000273675"/>
    </source>
</evidence>
<dbReference type="OrthoDB" id="9807434at2"/>
<evidence type="ECO:0000256" key="2">
    <source>
        <dbReference type="ARBA" id="ARBA00022679"/>
    </source>
</evidence>
<name>A0A495D5E7_9PROT</name>
<dbReference type="NCBIfam" id="TIGR00017">
    <property type="entry name" value="cmk"/>
    <property type="match status" value="1"/>
</dbReference>
<evidence type="ECO:0000256" key="1">
    <source>
        <dbReference type="ARBA" id="ARBA00009427"/>
    </source>
</evidence>
<feature type="compositionally biased region" description="Basic and acidic residues" evidence="9">
    <location>
        <begin position="160"/>
        <end position="179"/>
    </location>
</feature>
<comment type="similarity">
    <text evidence="1 8">Belongs to the cytidylate kinase family. Type 1 subfamily.</text>
</comment>
<proteinExistence type="inferred from homology"/>
<gene>
    <name evidence="8" type="primary">cmk</name>
    <name evidence="11" type="ORF">C7435_2282</name>
</gene>
<dbReference type="Gene3D" id="3.40.50.300">
    <property type="entry name" value="P-loop containing nucleotide triphosphate hydrolases"/>
    <property type="match status" value="1"/>
</dbReference>
<comment type="subcellular location">
    <subcellularLocation>
        <location evidence="8">Cytoplasm</location>
    </subcellularLocation>
</comment>
<feature type="domain" description="Cytidylate kinase" evidence="10">
    <location>
        <begin position="3"/>
        <end position="203"/>
    </location>
</feature>
<sequence length="208" mass="22080">MIIAVDGPMASGKGTIARALAARFGLPHLDTGSLYRATGVAVLDAGIDPSDEQACARAARSLKIAEIDEVRIRTAEAGAMASRIAVLTGVRNALFELQRDFATQPGGAVLDGRDIGTVICPDADVKLYVTADSSTRARRRWEELTACGETISLGEMLAQTRERDRRDAERADAPMRPADDATLLDTSSLSIDAAVAQAVSIVEKRQKA</sequence>
<accession>A0A495D5E7</accession>
<keyword evidence="2 8" id="KW-0808">Transferase</keyword>
<evidence type="ECO:0000256" key="5">
    <source>
        <dbReference type="ARBA" id="ARBA00022840"/>
    </source>
</evidence>
<dbReference type="SUPFAM" id="SSF52540">
    <property type="entry name" value="P-loop containing nucleoside triphosphate hydrolases"/>
    <property type="match status" value="1"/>
</dbReference>
<evidence type="ECO:0000313" key="11">
    <source>
        <dbReference type="EMBL" id="RKQ96032.1"/>
    </source>
</evidence>
<keyword evidence="8" id="KW-0963">Cytoplasm</keyword>